<organism evidence="3 4">
    <name type="scientific">Botrytis elliptica</name>
    <dbReference type="NCBI Taxonomy" id="278938"/>
    <lineage>
        <taxon>Eukaryota</taxon>
        <taxon>Fungi</taxon>
        <taxon>Dikarya</taxon>
        <taxon>Ascomycota</taxon>
        <taxon>Pezizomycotina</taxon>
        <taxon>Leotiomycetes</taxon>
        <taxon>Helotiales</taxon>
        <taxon>Sclerotiniaceae</taxon>
        <taxon>Botrytis</taxon>
    </lineage>
</organism>
<comment type="caution">
    <text evidence="3">The sequence shown here is derived from an EMBL/GenBank/DDBJ whole genome shotgun (WGS) entry which is preliminary data.</text>
</comment>
<feature type="compositionally biased region" description="Basic and acidic residues" evidence="2">
    <location>
        <begin position="938"/>
        <end position="956"/>
    </location>
</feature>
<feature type="region of interest" description="Disordered" evidence="2">
    <location>
        <begin position="579"/>
        <end position="600"/>
    </location>
</feature>
<protein>
    <submittedName>
        <fullName evidence="3">Uncharacterized protein</fullName>
    </submittedName>
</protein>
<dbReference type="Proteomes" id="UP000297229">
    <property type="component" value="Unassembled WGS sequence"/>
</dbReference>
<proteinExistence type="predicted"/>
<dbReference type="AlphaFoldDB" id="A0A4Z1JZH7"/>
<sequence>MVYVHVGKTPVPQCIVPSFSNEVFYPGSAPAGVTPQYFTTLNVYQQWLQIFGPHVPLPEDERNLPGYPQSNLYTETGEEGPRYRYCSKERVWKPRSYFPFSNGRFLCTCFQCKGSDIRREARRRGESLENRNADLPEGIQPNQDVIARFSQPGMPIVNTDQRKYSVANLPLMPKAKPYTAKPVPKCPMPAPVLATPALGPAKETISRLEEIKVAHSETERLRSRLFGHGRMKKLFEANLEKLTMATDRVSEESENNRGKRLAEAARFQDLISKEDDLLNKTLSDLDDLNLAIDLMTELSKDDIGYRNNNEDTVLPSVEKECTVAPSNSPENFDNTSDAGVELADQTNDLLRFSPMLHGYPPLDEDGHVLSNSDPSGQDPKSASGLDGTVEKESGDGTGDVDTNSELDTLATVSAGVPHADSSMILRDQDIIDPNFQQLSNTQTNNPQPQEIVDLNTFRALSVSQEVQDQHAPSCQAQSRQPSPRQRFQSQARTPSASRDLNPHWPYQASGHNSNHSQPPKATNAAAQRSPLTAHTPDLNPNPFGNPNPAAVFQFGQSTTLRDSGHYGNKIAEDVEGVQSLASQQTRETAKQAQQYQPNGPTKISQLVQKSKNVYGQAAQQVRLAQEARESQEAHDELAQERLSQLTRAVQQPKQACEQLAQDPLTEEQIAQNATIFYERQACEKRASKKRDQQDGLTQKASLAHERVAQEQPAQEQPVQPTYLFQLAKLACDRLAQDQLAQKQRAESARDAYDQIAYEKRTQQKESTCQMTLTHDQMDQDQLAQRAMHARDVYDQIAHEKRTRQNESTYETTLAHDQLDEDEMDQDQFYQYQLDQDQLAEDQLAQKAMDARDVYDQRACEIRDRKNVLAKHVHYAHDQLSQLSQQTQLAQQHKQEIRAQIAEYQARLQKQTFKSLPNFRSLPIRGLAQPTERTQLPKRRAEESPESPQQHEPEHSIRRSKRARHRAETEAEMREREDLREERDQQRVEIRELQQTERVAKRSIESKRRCKKG</sequence>
<dbReference type="EMBL" id="PQXM01000054">
    <property type="protein sequence ID" value="TGO78766.1"/>
    <property type="molecule type" value="Genomic_DNA"/>
</dbReference>
<feature type="compositionally biased region" description="Polar residues" evidence="2">
    <location>
        <begin position="509"/>
        <end position="532"/>
    </location>
</feature>
<feature type="compositionally biased region" description="Low complexity" evidence="2">
    <location>
        <begin position="471"/>
        <end position="492"/>
    </location>
</feature>
<evidence type="ECO:0000313" key="3">
    <source>
        <dbReference type="EMBL" id="TGO78766.1"/>
    </source>
</evidence>
<feature type="compositionally biased region" description="Basic and acidic residues" evidence="2">
    <location>
        <begin position="965"/>
        <end position="1006"/>
    </location>
</feature>
<keyword evidence="4" id="KW-1185">Reference proteome</keyword>
<feature type="region of interest" description="Disordered" evidence="2">
    <location>
        <begin position="920"/>
        <end position="1012"/>
    </location>
</feature>
<gene>
    <name evidence="3" type="ORF">BELL_0054g00020</name>
</gene>
<feature type="compositionally biased region" description="Polar residues" evidence="2">
    <location>
        <begin position="369"/>
        <end position="380"/>
    </location>
</feature>
<evidence type="ECO:0000256" key="2">
    <source>
        <dbReference type="SAM" id="MobiDB-lite"/>
    </source>
</evidence>
<reference evidence="3 4" key="1">
    <citation type="submission" date="2017-12" db="EMBL/GenBank/DDBJ databases">
        <title>Comparative genomics of Botrytis spp.</title>
        <authorList>
            <person name="Valero-Jimenez C.A."/>
            <person name="Tapia P."/>
            <person name="Veloso J."/>
            <person name="Silva-Moreno E."/>
            <person name="Staats M."/>
            <person name="Valdes J.H."/>
            <person name="Van Kan J.A.L."/>
        </authorList>
    </citation>
    <scope>NUCLEOTIDE SEQUENCE [LARGE SCALE GENOMIC DNA]</scope>
    <source>
        <strain evidence="3 4">Be9601</strain>
    </source>
</reference>
<evidence type="ECO:0000256" key="1">
    <source>
        <dbReference type="SAM" id="Coils"/>
    </source>
</evidence>
<feature type="coiled-coil region" evidence="1">
    <location>
        <begin position="879"/>
        <end position="913"/>
    </location>
</feature>
<dbReference type="OrthoDB" id="3554415at2759"/>
<feature type="region of interest" description="Disordered" evidence="2">
    <location>
        <begin position="352"/>
        <end position="404"/>
    </location>
</feature>
<accession>A0A4Z1JZH7</accession>
<dbReference type="STRING" id="278938.A0A4Z1JZH7"/>
<name>A0A4Z1JZH7_9HELO</name>
<evidence type="ECO:0000313" key="4">
    <source>
        <dbReference type="Proteomes" id="UP000297229"/>
    </source>
</evidence>
<keyword evidence="1" id="KW-0175">Coiled coil</keyword>
<feature type="region of interest" description="Disordered" evidence="2">
    <location>
        <begin position="463"/>
        <end position="551"/>
    </location>
</feature>